<dbReference type="EMBL" id="JAIQCV010000006">
    <property type="protein sequence ID" value="KAH1089483.1"/>
    <property type="molecule type" value="Genomic_DNA"/>
</dbReference>
<protein>
    <submittedName>
        <fullName evidence="1">Uncharacterized protein</fullName>
    </submittedName>
</protein>
<accession>A0A9D4A515</accession>
<name>A0A9D4A515_9ROSI</name>
<proteinExistence type="predicted"/>
<keyword evidence="2" id="KW-1185">Reference proteome</keyword>
<dbReference type="AlphaFoldDB" id="A0A9D4A515"/>
<comment type="caution">
    <text evidence="1">The sequence shown here is derived from an EMBL/GenBank/DDBJ whole genome shotgun (WGS) entry which is preliminary data.</text>
</comment>
<evidence type="ECO:0000313" key="2">
    <source>
        <dbReference type="Proteomes" id="UP000828251"/>
    </source>
</evidence>
<dbReference type="Proteomes" id="UP000828251">
    <property type="component" value="Unassembled WGS sequence"/>
</dbReference>
<gene>
    <name evidence="1" type="ORF">J1N35_016740</name>
</gene>
<dbReference type="OrthoDB" id="983056at2759"/>
<organism evidence="1 2">
    <name type="scientific">Gossypium stocksii</name>
    <dbReference type="NCBI Taxonomy" id="47602"/>
    <lineage>
        <taxon>Eukaryota</taxon>
        <taxon>Viridiplantae</taxon>
        <taxon>Streptophyta</taxon>
        <taxon>Embryophyta</taxon>
        <taxon>Tracheophyta</taxon>
        <taxon>Spermatophyta</taxon>
        <taxon>Magnoliopsida</taxon>
        <taxon>eudicotyledons</taxon>
        <taxon>Gunneridae</taxon>
        <taxon>Pentapetalae</taxon>
        <taxon>rosids</taxon>
        <taxon>malvids</taxon>
        <taxon>Malvales</taxon>
        <taxon>Malvaceae</taxon>
        <taxon>Malvoideae</taxon>
        <taxon>Gossypium</taxon>
    </lineage>
</organism>
<reference evidence="1 2" key="1">
    <citation type="journal article" date="2021" name="Plant Biotechnol. J.">
        <title>Multi-omics assisted identification of the key and species-specific regulatory components of drought-tolerant mechanisms in Gossypium stocksii.</title>
        <authorList>
            <person name="Yu D."/>
            <person name="Ke L."/>
            <person name="Zhang D."/>
            <person name="Wu Y."/>
            <person name="Sun Y."/>
            <person name="Mei J."/>
            <person name="Sun J."/>
            <person name="Sun Y."/>
        </authorList>
    </citation>
    <scope>NUCLEOTIDE SEQUENCE [LARGE SCALE GENOMIC DNA]</scope>
    <source>
        <strain evidence="2">cv. E1</strain>
        <tissue evidence="1">Leaf</tissue>
    </source>
</reference>
<sequence length="141" mass="15926">MGRLNSNPETYEYMMKHAKLGMHLHLYISIKFMIRFNTKKWSAARSSRWLAMMVVAATTTATAARNELTETLSIEASLNSSLTNIIKNPLGNIFDVNGEPVVECNPDDPNCIKKYGFCLFQNKICCDDCTCFGLCVLCRQK</sequence>
<evidence type="ECO:0000313" key="1">
    <source>
        <dbReference type="EMBL" id="KAH1089483.1"/>
    </source>
</evidence>